<comment type="function">
    <text evidence="21">RNA-directed RNA polymerase that catalyzes the transcription of viral mRNAs, their capping and polyadenylation. The template is composed of the viral RNA tightly encapsidated by the nucleoprotein (N). The viral polymerase binds to the genomic RNA at the 3' leader promoter, and transcribes subsequently all viral mRNAs with a decreasing efficiency. The first gene is the most transcribed, and the last the least transcribed. The viral phosphoprotein acts as a processivity factor. Capping is concomitant with initiation of mRNA transcription. Indeed, a GDP polyribonucleotidyl transferase (PRNTase) adds the cap structure when the nascent RNA chain length has reached few nucleotides. Ribose 2'-O methylation of viral mRNA cap precedes and facilitates subsequent guanine-N-7 methylation, both activities being carried by the viral polymerase. Polyadenylation of mRNAs occur by a stuttering mechanism at a slipery stop site present at the end viral genes. After finishing transcription of a mRNA, the polymerase can resume transcription of the downstream gene.</text>
</comment>
<evidence type="ECO:0000259" key="22">
    <source>
        <dbReference type="PROSITE" id="PS50526"/>
    </source>
</evidence>
<evidence type="ECO:0000256" key="20">
    <source>
        <dbReference type="ARBA" id="ARBA00048548"/>
    </source>
</evidence>
<evidence type="ECO:0000256" key="12">
    <source>
        <dbReference type="ARBA" id="ARBA00022844"/>
    </source>
</evidence>
<protein>
    <recommendedName>
        <fullName evidence="21">RNA-directed RNA polymerase L</fullName>
        <shortName evidence="21">Protein L</shortName>
    </recommendedName>
    <alternativeName>
        <fullName evidence="21">Large structural protein</fullName>
    </alternativeName>
    <alternativeName>
        <fullName evidence="21">Replicase</fullName>
    </alternativeName>
    <alternativeName>
        <fullName evidence="21">Transcriptase</fullName>
    </alternativeName>
    <domain>
        <recommendedName>
            <fullName evidence="21">RNA-directed RNA polymerase</fullName>
            <ecNumber evidence="21">2.7.7.48</ecNumber>
        </recommendedName>
    </domain>
    <domain>
        <recommendedName>
            <fullName evidence="21">GTP phosphohydrolase</fullName>
            <ecNumber evidence="21">3.6.1.-</ecNumber>
        </recommendedName>
    </domain>
    <domain>
        <recommendedName>
            <fullName evidence="21">GDP polyribonucleotidyltransferase</fullName>
            <ecNumber evidence="21">2.7.7.88</ecNumber>
        </recommendedName>
        <alternativeName>
            <fullName evidence="21">PRNTase</fullName>
        </alternativeName>
    </domain>
    <domain>
        <recommendedName>
            <fullName evidence="21">mRNA (nucleoside-2'-O-)-methyltransferase</fullName>
            <shortName evidence="21">N1-2'-O-MTase</shortName>
            <ecNumber evidence="21">2.1.1.-</ecNumber>
        </recommendedName>
    </domain>
    <domain>
        <recommendedName>
            <fullName evidence="21">mRNA (guanine-N(7)-)-methyltransferase</fullName>
            <shortName evidence="21">G-N7-MTase</shortName>
        </recommendedName>
    </domain>
</protein>
<dbReference type="GO" id="GO:0003924">
    <property type="term" value="F:GTPase activity"/>
    <property type="evidence" value="ECO:0007669"/>
    <property type="project" value="RHEA"/>
</dbReference>
<dbReference type="PROSITE" id="PS51590">
    <property type="entry name" value="SAM_MT_MNV_L"/>
    <property type="match status" value="1"/>
</dbReference>
<keyword evidence="9 21" id="KW-0547">Nucleotide-binding</keyword>
<keyword evidence="15" id="KW-0511">Multifunctional enzyme</keyword>
<dbReference type="InterPro" id="IPR025786">
    <property type="entry name" value="Mononega_L_MeTrfase"/>
</dbReference>
<evidence type="ECO:0000313" key="24">
    <source>
        <dbReference type="EMBL" id="AVM87400.1"/>
    </source>
</evidence>
<dbReference type="Pfam" id="PF14318">
    <property type="entry name" value="Mononeg_mRNAcap"/>
    <property type="match status" value="1"/>
</dbReference>
<keyword evidence="14 21" id="KW-0506">mRNA capping</keyword>
<comment type="function">
    <text evidence="1 21">RNA-directed RNA polymerase that catalyzes the replication of viral genomic RNA. The template is composed of the viral RNA tightly encapsidated by the nucleoprotein (N). The replicase mode is dependent on intracellular N protein concentration. In this mode, the polymerase replicates the whole viral genome without recognizing transcriptional signals, and the replicated genome is not caped or polyadenylated.</text>
</comment>
<evidence type="ECO:0000256" key="3">
    <source>
        <dbReference type="ARBA" id="ARBA00022484"/>
    </source>
</evidence>
<dbReference type="Pfam" id="PF14314">
    <property type="entry name" value="Methyltrans_Mon_2nd"/>
    <property type="match status" value="1"/>
</dbReference>
<dbReference type="Gene3D" id="3.40.50.150">
    <property type="entry name" value="Vaccinia Virus protein VP39"/>
    <property type="match status" value="1"/>
</dbReference>
<keyword evidence="4 21" id="KW-0489">Methyltransferase</keyword>
<dbReference type="GeneID" id="80527902"/>
<sequence length="2055" mass="232496">MYFEEDADEGGVPGHDILLPEIRLGSPICLGKLALIQEISGIDFAISLRDDAIIKNYRGKSAISKTGERHVVTDCAKEIRRSLMSRFPKIRSMQPVDPHKFILQSQDRWDRKVAQVSEENIETAVREMISNMDRYTDWIKTISEVWDCKSTEDPKADMIEAMGRYATSMYRGPFSCWNSVRKQFRAIIHRYESKKASSATKAKVLDFDRWTLIITCTAMVIVDRRTLTYTIMDLNLVLMAVDLFESRWVIDMLTDNISEKRSNLRVIWDQIDRIICDHGPKGYQLVGFLEPLLVGSVEVKGEIISETQFDFLEKQCEEFLETAEAIGINEEEAQGLLYDITAGTGEWCAEKMAMFRTWGHPPLEASPAAAKIRPHMCSSRLLEPLFLFKEESFFKREIINGHIKKQAGMWPSCSIPIWCDELRTLRSTGRPIPQNPSSKIMDELLCTNIDQIEDVSLDEAISIYMKDKAISGPASSFDSSFQFCGMSYRPSRGNYTKRLVAHFLEQADFDPQQYIDHIQSGDYLMDKESYLSYSLKEREIKETARIFGKMDALTRGSQVVGEHMIAVGLAKYQDANTMVMKEAQFLKRLAKMNNISMVSETSEGIYPQSAGFVNLDIVKYCLSQRLESNALIFSVMDKLLGLEKFFRWHHLYMSGRTACVTDPFCPPFQTKYIGLDEQPNEGIFIKNPAGAVEGYQQKAWTMISVTDLNIVGQEMGTEIFAVAQGDNQSIAVTVKNSKDKNVVDCKKSALEESIRFKYHLQKLLIKKGQRLKMSETFVSPDLFVYSKRIYKNARTLPQSLKGAINMKLWGDKIVDEVRSGLSNIGSGCYKYIAQGGNIPRGLTIAKMRSFEQIMNGANLSLNQYGSRDIEMRLRGARGLLSELCSVPIQLGGYDYLPLSKCVMKNPGDPLTTALAELKIKLKSRLLDPDVAVNFLNQPLEKPTWRRLGLDPYGLNCKSTMSISSVLQRVTAKNILARSPNPMLKGLFAGNFEEEDEEMAKSLLDQARVYPRSAKAILDDTPTGERMKLCKMCDTTKTVIMQCSEKGGINMSDYTLIKRFDSEQINYYFQIRLGEGCREVFEERDLGKCSVVLSRELRKYSWEGLLGGRELEGLDVAPPIECTKGERVVAGKACSLCQGGNKDYATFLLPEDTLSSNYDALKKGVRTPYVGSSTLELTRMSLINTKELSRAVRKGTRMATLIIWLFGDSEESWDLACKFANLRFPCTKSELKLVTARHAAGNMLHRLHDNDTATGFMGMKESNVAPFIQMSTDGLASLSDTGSEDTNFIYQNALHIGIFMIEDSVGKEVTRYGNNEELYHLHVETGCCVKSQVYTPLRELGKLEIEIPAPLKENKFIYDSGGLTSIVGKFEEIREIQESGIELEDMDSDSLSKLMGLTVGKFIMGNIITGSRKREFGGLADQGTEEDVGGLLSECAMTKVKWIFDGMAIECIESLLVESLVSGCKTTSDVINFLRCRLRSIPFKSYSKLSSVLTSKKVRKQEERIQPRRAGPNSRSMWTYPEIQTRILCAVDELLDNPEMLDEMPIITDRLEGIKPRRTRSTTIRCLLSLMENGNLNTREIRTNVKNDNELFLRFIQQSIPPRFIKELSPKGIVTGNLTYVMRQCLIILRDRNFVIGNHKKTIIQTKVTCTAEDQDIRTGNLSGKEITGDLVWKYEDKKKIGCYLLRQSGVNSTSALKLWNSLSDLPIKNGKVLCLGEGSGSIAALIKSLGARHIYFNSLMLGNFGSQRTPEYFPSEYLYIHGEEDITIINSGRQDSTDLTRDECKDLILSTVNEVSGITCDAESGDDTESILRTVRSLISIVLKEGGWTIIKVMMRNESTKYMINWCNCQFQDVVLQRSPYSNPSNSEFYLICKKFTRSGTINRGTVSGQELIHEARDVYLRSKEKCVNLILTTNKKNTTPGNNELLRNGWANSMTASRDLFGNLMDKHEIPTHSLEREVLTEHGMSGWAKKKMTRIREEIILRMRDMIIIRIMNTSRAKIAEWETIPEDIRTVTRNEFLKGITKKVAKRISIKESTTVEIDWSFQKLLMKCHPE</sequence>
<dbReference type="PROSITE" id="PS50526">
    <property type="entry name" value="RDRP_SSRNA_NEG_NONSEG"/>
    <property type="match status" value="1"/>
</dbReference>
<dbReference type="InterPro" id="IPR014023">
    <property type="entry name" value="Mononeg_RNA_pol_cat"/>
</dbReference>
<evidence type="ECO:0000256" key="6">
    <source>
        <dbReference type="ARBA" id="ARBA00022679"/>
    </source>
</evidence>
<keyword evidence="3 21" id="KW-0696">RNA-directed RNA polymerase</keyword>
<evidence type="ECO:0000256" key="15">
    <source>
        <dbReference type="ARBA" id="ARBA00023268"/>
    </source>
</evidence>
<comment type="similarity">
    <text evidence="2 21">Belongs to the paramyxovirus L protein family.</text>
</comment>
<reference evidence="24" key="1">
    <citation type="journal article" date="2018" name="Nature">
        <title>The evolutionary history of vertebrate RNA viruses.</title>
        <authorList>
            <person name="Shi M."/>
            <person name="Lin X.D."/>
            <person name="Chen X."/>
            <person name="Tian J.H."/>
            <person name="Chen L.J."/>
            <person name="Li K."/>
            <person name="Wang W."/>
            <person name="Eden J.S."/>
            <person name="Shen J.J."/>
            <person name="Liu L."/>
            <person name="Holmes E.C."/>
            <person name="Zhang Y.Z."/>
        </authorList>
    </citation>
    <scope>NUCLEOTIDE SEQUENCE [LARGE SCALE GENOMIC DNA]</scope>
    <source>
        <strain evidence="24">XYXMC57250</strain>
    </source>
</reference>
<dbReference type="EC" id="2.7.7.48" evidence="21"/>
<dbReference type="GO" id="GO:0004482">
    <property type="term" value="F:mRNA 5'-cap (guanine-N7-)-methyltransferase activity"/>
    <property type="evidence" value="ECO:0007669"/>
    <property type="project" value="InterPro"/>
</dbReference>
<dbReference type="InterPro" id="IPR016269">
    <property type="entry name" value="RNA-dir_pol_paramyxovirus"/>
</dbReference>
<keyword evidence="5 21" id="KW-0507">mRNA processing</keyword>
<comment type="catalytic activity">
    <reaction evidence="18 21">
        <text>a 5'-end (5'-triphosphoguanosine)-adenylyl-adenylyl-cytidylyl-adenosine in mRNA + S-adenosyl-L-methionine = a 5'-end (5'-triphosphoguanosine)-(2'-O-methyladenylyl)-adenylyl-cytidylyl-adenosine in mRNA + S-adenosyl-L-homocysteine + H(+)</text>
        <dbReference type="Rhea" id="RHEA:65380"/>
        <dbReference type="Rhea" id="RHEA-COMP:16797"/>
        <dbReference type="Rhea" id="RHEA-COMP:16801"/>
        <dbReference type="ChEBI" id="CHEBI:15378"/>
        <dbReference type="ChEBI" id="CHEBI:57856"/>
        <dbReference type="ChEBI" id="CHEBI:59789"/>
        <dbReference type="ChEBI" id="CHEBI:156482"/>
        <dbReference type="ChEBI" id="CHEBI:156484"/>
    </reaction>
</comment>
<evidence type="ECO:0000256" key="1">
    <source>
        <dbReference type="ARBA" id="ARBA00003132"/>
    </source>
</evidence>
<dbReference type="InterPro" id="IPR039530">
    <property type="entry name" value="L_methyltransferase_rhabdo"/>
</dbReference>
<keyword evidence="12 21" id="KW-0946">Virion</keyword>
<organism evidence="24">
    <name type="scientific">Wenling hoplichthys paramyxovirus</name>
    <dbReference type="NCBI Taxonomy" id="2116453"/>
    <lineage>
        <taxon>Viruses</taxon>
        <taxon>Riboviria</taxon>
        <taxon>Orthornavirae</taxon>
        <taxon>Negarnaviricota</taxon>
        <taxon>Haploviricotina</taxon>
        <taxon>Monjiviricetes</taxon>
        <taxon>Mononegavirales</taxon>
        <taxon>Paramyxoviridae</taxon>
        <taxon>Ichthysvirinae</taxon>
        <taxon>Hoplichthysvirus</taxon>
        <taxon>Hoplichthysvirus hoplichthysis</taxon>
    </lineage>
</organism>
<evidence type="ECO:0000256" key="4">
    <source>
        <dbReference type="ARBA" id="ARBA00022603"/>
    </source>
</evidence>
<name>A0A2P1GN50_9MONO</name>
<dbReference type="SUPFAM" id="SSF53335">
    <property type="entry name" value="S-adenosyl-L-methionine-dependent methyltransferases"/>
    <property type="match status" value="1"/>
</dbReference>
<evidence type="ECO:0000313" key="25">
    <source>
        <dbReference type="Proteomes" id="UP000297191"/>
    </source>
</evidence>
<comment type="catalytic activity">
    <reaction evidence="21">
        <text>RNA(n) + a ribonucleoside 5'-triphosphate = RNA(n+1) + diphosphate</text>
        <dbReference type="Rhea" id="RHEA:21248"/>
        <dbReference type="Rhea" id="RHEA-COMP:14527"/>
        <dbReference type="Rhea" id="RHEA-COMP:17342"/>
        <dbReference type="ChEBI" id="CHEBI:33019"/>
        <dbReference type="ChEBI" id="CHEBI:61557"/>
        <dbReference type="ChEBI" id="CHEBI:140395"/>
        <dbReference type="EC" id="2.7.7.48"/>
    </reaction>
</comment>
<dbReference type="GO" id="GO:0005524">
    <property type="term" value="F:ATP binding"/>
    <property type="evidence" value="ECO:0007669"/>
    <property type="project" value="UniProtKB-KW"/>
</dbReference>
<evidence type="ECO:0000256" key="5">
    <source>
        <dbReference type="ARBA" id="ARBA00022664"/>
    </source>
</evidence>
<comment type="catalytic activity">
    <reaction evidence="16">
        <text>a 5'-end triphospho-adenylyl-adenylyl-cytidylyl-adenosine in mRNA + GDP + H(+) = a 5'-end (5'-triphosphoguanosine)-adenylyl-adenylyl-cytidylyl-adenosine in mRNA + diphosphate</text>
        <dbReference type="Rhea" id="RHEA:65436"/>
        <dbReference type="Rhea" id="RHEA-COMP:16797"/>
        <dbReference type="Rhea" id="RHEA-COMP:16799"/>
        <dbReference type="ChEBI" id="CHEBI:15378"/>
        <dbReference type="ChEBI" id="CHEBI:33019"/>
        <dbReference type="ChEBI" id="CHEBI:58189"/>
        <dbReference type="ChEBI" id="CHEBI:156484"/>
        <dbReference type="ChEBI" id="CHEBI:156503"/>
        <dbReference type="EC" id="2.7.7.88"/>
    </reaction>
</comment>
<dbReference type="EC" id="2.7.7.88" evidence="21"/>
<keyword evidence="8 21" id="KW-0548">Nucleotidyltransferase</keyword>
<evidence type="ECO:0000256" key="21">
    <source>
        <dbReference type="PIRNR" id="PIRNR000830"/>
    </source>
</evidence>
<evidence type="ECO:0000256" key="7">
    <source>
        <dbReference type="ARBA" id="ARBA00022691"/>
    </source>
</evidence>
<dbReference type="RefSeq" id="YP_010790504.1">
    <property type="nucleotide sequence ID" value="NC_075441.1"/>
</dbReference>
<evidence type="ECO:0000256" key="18">
    <source>
        <dbReference type="ARBA" id="ARBA00047332"/>
    </source>
</evidence>
<dbReference type="InterPro" id="IPR026890">
    <property type="entry name" value="Mononeg_mRNAcap"/>
</dbReference>
<keyword evidence="10" id="KW-0378">Hydrolase</keyword>
<evidence type="ECO:0000256" key="2">
    <source>
        <dbReference type="ARBA" id="ARBA00007934"/>
    </source>
</evidence>
<evidence type="ECO:0000256" key="8">
    <source>
        <dbReference type="ARBA" id="ARBA00022695"/>
    </source>
</evidence>
<evidence type="ECO:0000256" key="14">
    <source>
        <dbReference type="ARBA" id="ARBA00023042"/>
    </source>
</evidence>
<dbReference type="GO" id="GO:0003968">
    <property type="term" value="F:RNA-directed RNA polymerase activity"/>
    <property type="evidence" value="ECO:0007669"/>
    <property type="project" value="UniProtKB-KW"/>
</dbReference>
<comment type="catalytic activity">
    <reaction evidence="19">
        <text>a 5'-end (5'-triphosphoguanosine)-adenylyl-adenylyl-cytidylyl-adenosine in mRNA + 2 S-adenosyl-L-methionine = a 5'-end (N(7)-methyl 5'-triphosphoguanosine)-(2'-O-methyladenylyl)-adenylyl-cytidylyl-adenosine in mRNA + 2 S-adenosyl-L-homocysteine + H(+)</text>
        <dbReference type="Rhea" id="RHEA:65376"/>
        <dbReference type="Rhea" id="RHEA-COMP:16797"/>
        <dbReference type="Rhea" id="RHEA-COMP:16798"/>
        <dbReference type="ChEBI" id="CHEBI:15378"/>
        <dbReference type="ChEBI" id="CHEBI:57856"/>
        <dbReference type="ChEBI" id="CHEBI:59789"/>
        <dbReference type="ChEBI" id="CHEBI:156483"/>
        <dbReference type="ChEBI" id="CHEBI:156484"/>
        <dbReference type="EC" id="2.1.1.375"/>
    </reaction>
</comment>
<evidence type="ECO:0000256" key="9">
    <source>
        <dbReference type="ARBA" id="ARBA00022741"/>
    </source>
</evidence>
<keyword evidence="21" id="KW-1035">Host cytoplasm</keyword>
<evidence type="ECO:0000256" key="19">
    <source>
        <dbReference type="ARBA" id="ARBA00047370"/>
    </source>
</evidence>
<feature type="domain" description="RdRp catalytic" evidence="22">
    <location>
        <begin position="609"/>
        <end position="793"/>
    </location>
</feature>
<dbReference type="Proteomes" id="UP000297191">
    <property type="component" value="Segment"/>
</dbReference>
<comment type="catalytic activity">
    <reaction evidence="20 21">
        <text>GTP + H2O = GDP + phosphate + H(+)</text>
        <dbReference type="Rhea" id="RHEA:19669"/>
        <dbReference type="ChEBI" id="CHEBI:15377"/>
        <dbReference type="ChEBI" id="CHEBI:15378"/>
        <dbReference type="ChEBI" id="CHEBI:37565"/>
        <dbReference type="ChEBI" id="CHEBI:43474"/>
        <dbReference type="ChEBI" id="CHEBI:58189"/>
    </reaction>
</comment>
<comment type="subcellular location">
    <subcellularLocation>
        <location evidence="21">Virion</location>
    </subcellularLocation>
    <subcellularLocation>
        <location evidence="21">Host cytoplasm</location>
    </subcellularLocation>
</comment>
<dbReference type="KEGG" id="vg:80527902"/>
<keyword evidence="11 21" id="KW-0067">ATP-binding</keyword>
<dbReference type="GO" id="GO:0030430">
    <property type="term" value="C:host cell cytoplasm"/>
    <property type="evidence" value="ECO:0007669"/>
    <property type="project" value="UniProtKB-SubCell"/>
</dbReference>
<evidence type="ECO:0000256" key="10">
    <source>
        <dbReference type="ARBA" id="ARBA00022801"/>
    </source>
</evidence>
<keyword evidence="6 21" id="KW-0808">Transferase</keyword>
<keyword evidence="7 21" id="KW-0949">S-adenosyl-L-methionine</keyword>
<evidence type="ECO:0000256" key="17">
    <source>
        <dbReference type="ARBA" id="ARBA00024499"/>
    </source>
</evidence>
<dbReference type="InterPro" id="IPR029063">
    <property type="entry name" value="SAM-dependent_MTases_sf"/>
</dbReference>
<dbReference type="EMBL" id="MG600062">
    <property type="protein sequence ID" value="AVM87400.1"/>
    <property type="molecule type" value="Viral_cRNA"/>
</dbReference>
<accession>A0A2P1GN50</accession>
<proteinExistence type="inferred from homology"/>
<keyword evidence="13 21" id="KW-0693">Viral RNA replication</keyword>
<keyword evidence="25" id="KW-1185">Reference proteome</keyword>
<evidence type="ECO:0000256" key="11">
    <source>
        <dbReference type="ARBA" id="ARBA00022840"/>
    </source>
</evidence>
<evidence type="ECO:0000256" key="16">
    <source>
        <dbReference type="ARBA" id="ARBA00024494"/>
    </source>
</evidence>
<dbReference type="EC" id="2.1.1.-" evidence="21"/>
<dbReference type="GO" id="GO:0044423">
    <property type="term" value="C:virion component"/>
    <property type="evidence" value="ECO:0007669"/>
    <property type="project" value="UniProtKB-KW"/>
</dbReference>
<evidence type="ECO:0000259" key="23">
    <source>
        <dbReference type="PROSITE" id="PS51590"/>
    </source>
</evidence>
<evidence type="ECO:0000256" key="13">
    <source>
        <dbReference type="ARBA" id="ARBA00022953"/>
    </source>
</evidence>
<dbReference type="EC" id="3.6.1.-" evidence="21"/>
<dbReference type="PIRSF" id="PIRSF000830">
    <property type="entry name" value="RNA_pol_ParamyxoV"/>
    <property type="match status" value="1"/>
</dbReference>
<comment type="catalytic activity">
    <reaction evidence="17 21">
        <text>a 5'-end (5'-triphosphoguanosine)-(2'-O-methyladenylyl)-adenylyl-cytidylyl-adenosine in mRNA + S-adenosyl-L-methionine = a 5'-end (N(7)-methyl 5'-triphosphoguanosine)-(2'-O-methyladenylyl)-adenylyl-cytidylyl-adenosine in mRNA + S-adenosyl-L-homocysteine</text>
        <dbReference type="Rhea" id="RHEA:65440"/>
        <dbReference type="Rhea" id="RHEA-COMP:16798"/>
        <dbReference type="Rhea" id="RHEA-COMP:16801"/>
        <dbReference type="ChEBI" id="CHEBI:57856"/>
        <dbReference type="ChEBI" id="CHEBI:59789"/>
        <dbReference type="ChEBI" id="CHEBI:156482"/>
        <dbReference type="ChEBI" id="CHEBI:156483"/>
    </reaction>
</comment>
<feature type="domain" description="Mononegavirus-type SAM-dependent 2'-O-MTase" evidence="23">
    <location>
        <begin position="1686"/>
        <end position="1872"/>
    </location>
</feature>
<dbReference type="Pfam" id="PF00946">
    <property type="entry name" value="Mononeg_RNA_pol"/>
    <property type="match status" value="1"/>
</dbReference>